<evidence type="ECO:0000256" key="1">
    <source>
        <dbReference type="ARBA" id="ARBA00023125"/>
    </source>
</evidence>
<evidence type="ECO:0000313" key="5">
    <source>
        <dbReference type="Proteomes" id="UP001597368"/>
    </source>
</evidence>
<feature type="DNA-binding region" description="H-T-H motif" evidence="2">
    <location>
        <begin position="72"/>
        <end position="91"/>
    </location>
</feature>
<accession>A0ABW4SL44</accession>
<dbReference type="PROSITE" id="PS50977">
    <property type="entry name" value="HTH_TETR_2"/>
    <property type="match status" value="1"/>
</dbReference>
<keyword evidence="1 2" id="KW-0238">DNA-binding</keyword>
<sequence length="226" mass="24149">MLTGCSAPALTDEAETLPALELAALGDPPPEANRTFETSVCGAGKIAYVGVPEDLLAAAKQCLSERGYARTTVRDIVAVSGSNLAAINYHFRSKDALLAQAMIETTGVAVAEVLKAFPDDSQEWFETFWAQLIESFRANPMVWRANVETLAQAPHLPDIRARLAEGQALAQRELGRRLPHQDEAGAQVLLTLLIGLLVRWQIDPDNAPTAHDLAAGIRSVADAAAG</sequence>
<dbReference type="Gene3D" id="1.10.357.10">
    <property type="entry name" value="Tetracycline Repressor, domain 2"/>
    <property type="match status" value="1"/>
</dbReference>
<protein>
    <submittedName>
        <fullName evidence="4">TetR/AcrR family transcriptional regulator</fullName>
    </submittedName>
</protein>
<proteinExistence type="predicted"/>
<dbReference type="Pfam" id="PF00440">
    <property type="entry name" value="TetR_N"/>
    <property type="match status" value="1"/>
</dbReference>
<gene>
    <name evidence="4" type="ORF">ACFSKW_00215</name>
</gene>
<dbReference type="InterPro" id="IPR050109">
    <property type="entry name" value="HTH-type_TetR-like_transc_reg"/>
</dbReference>
<dbReference type="PANTHER" id="PTHR30055:SF219">
    <property type="entry name" value="TRANSCRIPTIONAL REGULATORY PROTEIN"/>
    <property type="match status" value="1"/>
</dbReference>
<dbReference type="PRINTS" id="PR00455">
    <property type="entry name" value="HTHTETR"/>
</dbReference>
<dbReference type="InterPro" id="IPR009057">
    <property type="entry name" value="Homeodomain-like_sf"/>
</dbReference>
<dbReference type="SUPFAM" id="SSF48498">
    <property type="entry name" value="Tetracyclin repressor-like, C-terminal domain"/>
    <property type="match status" value="1"/>
</dbReference>
<dbReference type="InterPro" id="IPR036271">
    <property type="entry name" value="Tet_transcr_reg_TetR-rel_C_sf"/>
</dbReference>
<feature type="domain" description="HTH tetR-type" evidence="3">
    <location>
        <begin position="49"/>
        <end position="109"/>
    </location>
</feature>
<evidence type="ECO:0000256" key="2">
    <source>
        <dbReference type="PROSITE-ProRule" id="PRU00335"/>
    </source>
</evidence>
<dbReference type="InterPro" id="IPR023772">
    <property type="entry name" value="DNA-bd_HTH_TetR-type_CS"/>
</dbReference>
<reference evidence="5" key="1">
    <citation type="journal article" date="2019" name="Int. J. Syst. Evol. Microbiol.">
        <title>The Global Catalogue of Microorganisms (GCM) 10K type strain sequencing project: providing services to taxonomists for standard genome sequencing and annotation.</title>
        <authorList>
            <consortium name="The Broad Institute Genomics Platform"/>
            <consortium name="The Broad Institute Genome Sequencing Center for Infectious Disease"/>
            <person name="Wu L."/>
            <person name="Ma J."/>
        </authorList>
    </citation>
    <scope>NUCLEOTIDE SEQUENCE [LARGE SCALE GENOMIC DNA]</scope>
    <source>
        <strain evidence="5">ICMP 6774ER</strain>
    </source>
</reference>
<dbReference type="InterPro" id="IPR001647">
    <property type="entry name" value="HTH_TetR"/>
</dbReference>
<dbReference type="SUPFAM" id="SSF46689">
    <property type="entry name" value="Homeodomain-like"/>
    <property type="match status" value="1"/>
</dbReference>
<dbReference type="PROSITE" id="PS01081">
    <property type="entry name" value="HTH_TETR_1"/>
    <property type="match status" value="1"/>
</dbReference>
<dbReference type="PANTHER" id="PTHR30055">
    <property type="entry name" value="HTH-TYPE TRANSCRIPTIONAL REGULATOR RUTR"/>
    <property type="match status" value="1"/>
</dbReference>
<comment type="caution">
    <text evidence="4">The sequence shown here is derived from an EMBL/GenBank/DDBJ whole genome shotgun (WGS) entry which is preliminary data.</text>
</comment>
<evidence type="ECO:0000313" key="4">
    <source>
        <dbReference type="EMBL" id="MFD1929889.1"/>
    </source>
</evidence>
<keyword evidence="5" id="KW-1185">Reference proteome</keyword>
<dbReference type="RefSeq" id="WP_379567787.1">
    <property type="nucleotide sequence ID" value="NZ_JBHUFV010000003.1"/>
</dbReference>
<evidence type="ECO:0000259" key="3">
    <source>
        <dbReference type="PROSITE" id="PS50977"/>
    </source>
</evidence>
<name>A0ABW4SL44_9ACTN</name>
<organism evidence="4 5">
    <name type="scientific">Nonomuraea mangrovi</name>
    <dbReference type="NCBI Taxonomy" id="2316207"/>
    <lineage>
        <taxon>Bacteria</taxon>
        <taxon>Bacillati</taxon>
        <taxon>Actinomycetota</taxon>
        <taxon>Actinomycetes</taxon>
        <taxon>Streptosporangiales</taxon>
        <taxon>Streptosporangiaceae</taxon>
        <taxon>Nonomuraea</taxon>
    </lineage>
</organism>
<dbReference type="EMBL" id="JBHUFV010000003">
    <property type="protein sequence ID" value="MFD1929889.1"/>
    <property type="molecule type" value="Genomic_DNA"/>
</dbReference>
<dbReference type="Proteomes" id="UP001597368">
    <property type="component" value="Unassembled WGS sequence"/>
</dbReference>